<dbReference type="Pfam" id="PF14489">
    <property type="entry name" value="QueF"/>
    <property type="match status" value="1"/>
</dbReference>
<dbReference type="SUPFAM" id="SSF55620">
    <property type="entry name" value="Tetrahydrobiopterin biosynthesis enzymes-like"/>
    <property type="match status" value="1"/>
</dbReference>
<keyword evidence="3" id="KW-0521">NADP</keyword>
<dbReference type="InterPro" id="IPR029139">
    <property type="entry name" value="QueF_N"/>
</dbReference>
<accession>A0ABZ0UK21</accession>
<dbReference type="InterPro" id="IPR043133">
    <property type="entry name" value="GTP-CH-I_C/QueF"/>
</dbReference>
<dbReference type="PANTHER" id="PTHR34354:SF1">
    <property type="entry name" value="NADPH-DEPENDENT 7-CYANO-7-DEAZAGUANINE REDUCTASE"/>
    <property type="match status" value="1"/>
</dbReference>
<sequence>MTSYRGTFLGKKSEYTELYDNSLLFPISRTLKRNELGMSANTPVFGHDVWNAYEISWLRSDGRPEVSMAEIIYSAQSEFIIESKSLKLYLNSFNGTVFTSPQHVKDTIQKDMSDKLNTDVQVKLIPLETKVTYMTPPGVSIDDFYSNAVENKKLAAIEGTRVFKEKLFTNLLKSNCPVTMQPDWGTLMLTYSGNKINYASLLNYIISLRGLNEFHEQCIEKIYMDIYHTCKPEYLEVYARYTRRGGVDINPYRCSEKSEAPLNYRVQRQ</sequence>
<protein>
    <submittedName>
        <fullName evidence="6">NADPH-dependent 7-cyano-7-deazaguanine reductase</fullName>
    </submittedName>
</protein>
<keyword evidence="4" id="KW-0560">Oxidoreductase</keyword>
<dbReference type="Pfam" id="PF14819">
    <property type="entry name" value="QueF_N"/>
    <property type="match status" value="1"/>
</dbReference>
<keyword evidence="1" id="KW-0963">Cytoplasm</keyword>
<evidence type="ECO:0000256" key="4">
    <source>
        <dbReference type="ARBA" id="ARBA00023002"/>
    </source>
</evidence>
<keyword evidence="7" id="KW-1185">Reference proteome</keyword>
<gene>
    <name evidence="6" type="ORF">Bandiella_00152</name>
</gene>
<evidence type="ECO:0000256" key="3">
    <source>
        <dbReference type="ARBA" id="ARBA00022857"/>
    </source>
</evidence>
<dbReference type="PANTHER" id="PTHR34354">
    <property type="entry name" value="NADPH-DEPENDENT 7-CYANO-7-DEAZAGUANINE REDUCTASE"/>
    <property type="match status" value="1"/>
</dbReference>
<evidence type="ECO:0000313" key="6">
    <source>
        <dbReference type="EMBL" id="WPX96049.1"/>
    </source>
</evidence>
<dbReference type="RefSeq" id="WP_323733000.1">
    <property type="nucleotide sequence ID" value="NZ_CP110820.1"/>
</dbReference>
<dbReference type="InterPro" id="IPR050084">
    <property type="entry name" value="NADPH_dep_7-cyano-7-deazaG_red"/>
</dbReference>
<evidence type="ECO:0000256" key="1">
    <source>
        <dbReference type="ARBA" id="ARBA00022490"/>
    </source>
</evidence>
<proteinExistence type="predicted"/>
<dbReference type="PIRSF" id="PIRSF004750">
    <property type="entry name" value="Nitrile_oxidored_YqcD_prd"/>
    <property type="match status" value="1"/>
</dbReference>
<evidence type="ECO:0000313" key="7">
    <source>
        <dbReference type="Proteomes" id="UP001327219"/>
    </source>
</evidence>
<feature type="domain" description="NADPH-dependent 7-cyano-7-deazaguanine reductase N-terminal" evidence="5">
    <location>
        <begin position="15"/>
        <end position="124"/>
    </location>
</feature>
<organism evidence="6 7">
    <name type="scientific">Candidatus Bandiella euplotis</name>
    <dbReference type="NCBI Taxonomy" id="1664265"/>
    <lineage>
        <taxon>Bacteria</taxon>
        <taxon>Pseudomonadati</taxon>
        <taxon>Pseudomonadota</taxon>
        <taxon>Alphaproteobacteria</taxon>
        <taxon>Rickettsiales</taxon>
        <taxon>Candidatus Midichloriaceae</taxon>
        <taxon>Candidatus Bandiella</taxon>
    </lineage>
</organism>
<dbReference type="InterPro" id="IPR029500">
    <property type="entry name" value="QueF"/>
</dbReference>
<dbReference type="NCBIfam" id="TIGR03138">
    <property type="entry name" value="QueF"/>
    <property type="match status" value="1"/>
</dbReference>
<keyword evidence="2" id="KW-0671">Queuosine biosynthesis</keyword>
<reference evidence="6 7" key="1">
    <citation type="submission" date="2022-11" db="EMBL/GenBank/DDBJ databases">
        <title>Host association and intracellularity evolved multiple times independently in the Rickettsiales.</title>
        <authorList>
            <person name="Castelli M."/>
            <person name="Nardi T."/>
            <person name="Gammuto L."/>
            <person name="Bellinzona G."/>
            <person name="Sabaneyeva E."/>
            <person name="Potekhin A."/>
            <person name="Serra V."/>
            <person name="Petroni G."/>
            <person name="Sassera D."/>
        </authorList>
    </citation>
    <scope>NUCLEOTIDE SEQUENCE [LARGE SCALE GENOMIC DNA]</scope>
    <source>
        <strain evidence="6 7">NDG2</strain>
    </source>
</reference>
<evidence type="ECO:0000259" key="5">
    <source>
        <dbReference type="Pfam" id="PF14819"/>
    </source>
</evidence>
<dbReference type="Gene3D" id="3.30.1130.10">
    <property type="match status" value="2"/>
</dbReference>
<dbReference type="Proteomes" id="UP001327219">
    <property type="component" value="Chromosome"/>
</dbReference>
<evidence type="ECO:0000256" key="2">
    <source>
        <dbReference type="ARBA" id="ARBA00022785"/>
    </source>
</evidence>
<name>A0ABZ0UK21_9RICK</name>
<dbReference type="EMBL" id="CP110820">
    <property type="protein sequence ID" value="WPX96049.1"/>
    <property type="molecule type" value="Genomic_DNA"/>
</dbReference>
<dbReference type="InterPro" id="IPR016428">
    <property type="entry name" value="QueF_type2"/>
</dbReference>